<sequence>MACTGEQVLKLVIHCGLHKTATTSFQRLCAENRALLRGLGIHYPAFGAENQHSLILHEAQRDGMAVLGSYFARARAEAGAECSTVLISGEDFENCIADVALACDVETLALGAGFSSVTWAVVTRPLHESLGSLYAELSKHGVVLDRQTIQRAAEERGCFHVTTARFNHVFILDFPRFAARFRRNLTGDVAEFGLDAFVAGYPGRVLLKDLLTEDAHLQFERLAVITATRQNPRLGSRQVEANYLATALGLGIFRHAALRPLIGPFIWLRMRKARRTPNRSGAA</sequence>
<dbReference type="AlphaFoldDB" id="A0A2W2BEE2"/>
<comment type="caution">
    <text evidence="1">The sequence shown here is derived from an EMBL/GenBank/DDBJ whole genome shotgun (WGS) entry which is preliminary data.</text>
</comment>
<evidence type="ECO:0000313" key="2">
    <source>
        <dbReference type="Proteomes" id="UP000248795"/>
    </source>
</evidence>
<protein>
    <submittedName>
        <fullName evidence="1">Uncharacterized protein</fullName>
    </submittedName>
</protein>
<accession>A0A2W2BEE2</accession>
<proteinExistence type="predicted"/>
<dbReference type="EMBL" id="QKVK01000001">
    <property type="protein sequence ID" value="PZF78644.1"/>
    <property type="molecule type" value="Genomic_DNA"/>
</dbReference>
<dbReference type="Proteomes" id="UP000248795">
    <property type="component" value="Unassembled WGS sequence"/>
</dbReference>
<name>A0A2W2BEE2_9HYPH</name>
<keyword evidence="2" id="KW-1185">Reference proteome</keyword>
<organism evidence="1 2">
    <name type="scientific">Aestuariivirga litoralis</name>
    <dbReference type="NCBI Taxonomy" id="2650924"/>
    <lineage>
        <taxon>Bacteria</taxon>
        <taxon>Pseudomonadati</taxon>
        <taxon>Pseudomonadota</taxon>
        <taxon>Alphaproteobacteria</taxon>
        <taxon>Hyphomicrobiales</taxon>
        <taxon>Aestuariivirgaceae</taxon>
        <taxon>Aestuariivirga</taxon>
    </lineage>
</organism>
<gene>
    <name evidence="1" type="ORF">DK847_02225</name>
</gene>
<reference evidence="2" key="1">
    <citation type="submission" date="2018-06" db="EMBL/GenBank/DDBJ databases">
        <title>Aestuariibacter litoralis strain KCTC 52945T.</title>
        <authorList>
            <person name="Li X."/>
            <person name="Salam N."/>
            <person name="Li J.-L."/>
            <person name="Chen Y.-M."/>
            <person name="Yang Z.-W."/>
            <person name="Zhang L.-Y."/>
            <person name="Han M.-X."/>
            <person name="Xiao M."/>
            <person name="Li W.-J."/>
        </authorList>
    </citation>
    <scope>NUCLEOTIDE SEQUENCE [LARGE SCALE GENOMIC DNA]</scope>
    <source>
        <strain evidence="2">KCTC 52945</strain>
    </source>
</reference>
<evidence type="ECO:0000313" key="1">
    <source>
        <dbReference type="EMBL" id="PZF78644.1"/>
    </source>
</evidence>